<feature type="domain" description="5'-Nucleotidase C-terminal" evidence="2">
    <location>
        <begin position="66"/>
        <end position="206"/>
    </location>
</feature>
<dbReference type="Gene3D" id="3.90.780.10">
    <property type="entry name" value="5'-Nucleotidase, C-terminal domain"/>
    <property type="match status" value="1"/>
</dbReference>
<gene>
    <name evidence="3" type="ORF">A33Q_3831</name>
</gene>
<sequence length="250" mass="27381">MEKHKAHLSFLLLLAFFYLSACAPQLHKSSSVAFIPSDASVEVDSSIDSFVRPYREDLQEAMGRVIGETSGEINKSGKGETAIGNLISDLQKEHAEITFGYPIDISAMNNGGIRNTLPAGKITLGNIYELSPFDNYLYVLELDAAKVRQLAEYAVNKKSLGLSGMEITSKEGQLVSYLVNGKMVVEGQTYLLAVNDYMASGGDNLDFLIEAPRKEQTTIVLRDVLIERIKAISAKGEKISAKVEGRQKLD</sequence>
<dbReference type="AlphaFoldDB" id="S2DMS9"/>
<dbReference type="PANTHER" id="PTHR11575">
    <property type="entry name" value="5'-NUCLEOTIDASE-RELATED"/>
    <property type="match status" value="1"/>
</dbReference>
<keyword evidence="3" id="KW-0378">Hydrolase</keyword>
<feature type="signal peptide" evidence="1">
    <location>
        <begin position="1"/>
        <end position="23"/>
    </location>
</feature>
<evidence type="ECO:0000256" key="1">
    <source>
        <dbReference type="SAM" id="SignalP"/>
    </source>
</evidence>
<dbReference type="EC" id="3.1.3.5" evidence="3"/>
<dbReference type="OrthoDB" id="4762412at2"/>
<dbReference type="SUPFAM" id="SSF55816">
    <property type="entry name" value="5'-nucleotidase (syn. UDP-sugar hydrolase), C-terminal domain"/>
    <property type="match status" value="1"/>
</dbReference>
<keyword evidence="1" id="KW-0732">Signal</keyword>
<name>S2DMS9_INDAL</name>
<evidence type="ECO:0000313" key="3">
    <source>
        <dbReference type="EMBL" id="EOZ93241.1"/>
    </source>
</evidence>
<dbReference type="eggNOG" id="COG0737">
    <property type="taxonomic scope" value="Bacteria"/>
</dbReference>
<dbReference type="STRING" id="1189612.A33Q_3831"/>
<dbReference type="PANTHER" id="PTHR11575:SF24">
    <property type="entry name" value="5'-NUCLEOTIDASE"/>
    <property type="match status" value="1"/>
</dbReference>
<dbReference type="GO" id="GO:0008253">
    <property type="term" value="F:5'-nucleotidase activity"/>
    <property type="evidence" value="ECO:0007669"/>
    <property type="project" value="UniProtKB-EC"/>
</dbReference>
<comment type="caution">
    <text evidence="3">The sequence shown here is derived from an EMBL/GenBank/DDBJ whole genome shotgun (WGS) entry which is preliminary data.</text>
</comment>
<organism evidence="3 4">
    <name type="scientific">Indibacter alkaliphilus (strain CCUG 57479 / KCTC 22604 / LW1)</name>
    <dbReference type="NCBI Taxonomy" id="1189612"/>
    <lineage>
        <taxon>Bacteria</taxon>
        <taxon>Pseudomonadati</taxon>
        <taxon>Bacteroidota</taxon>
        <taxon>Cytophagia</taxon>
        <taxon>Cytophagales</taxon>
        <taxon>Cyclobacteriaceae</taxon>
    </lineage>
</organism>
<dbReference type="InterPro" id="IPR008334">
    <property type="entry name" value="5'-Nucleotdase_C"/>
</dbReference>
<dbReference type="GO" id="GO:0009166">
    <property type="term" value="P:nucleotide catabolic process"/>
    <property type="evidence" value="ECO:0007669"/>
    <property type="project" value="InterPro"/>
</dbReference>
<accession>S2DMS9</accession>
<dbReference type="Pfam" id="PF02872">
    <property type="entry name" value="5_nucleotid_C"/>
    <property type="match status" value="1"/>
</dbReference>
<keyword evidence="4" id="KW-1185">Reference proteome</keyword>
<dbReference type="EMBL" id="ALWO02000047">
    <property type="protein sequence ID" value="EOZ93241.1"/>
    <property type="molecule type" value="Genomic_DNA"/>
</dbReference>
<proteinExistence type="predicted"/>
<evidence type="ECO:0000313" key="4">
    <source>
        <dbReference type="Proteomes" id="UP000006073"/>
    </source>
</evidence>
<evidence type="ECO:0000259" key="2">
    <source>
        <dbReference type="Pfam" id="PF02872"/>
    </source>
</evidence>
<dbReference type="RefSeq" id="WP_009035427.1">
    <property type="nucleotide sequence ID" value="NZ_ALWO02000047.1"/>
</dbReference>
<dbReference type="PRINTS" id="PR01607">
    <property type="entry name" value="APYRASEFAMLY"/>
</dbReference>
<dbReference type="InterPro" id="IPR006179">
    <property type="entry name" value="5_nucleotidase/apyrase"/>
</dbReference>
<feature type="chain" id="PRO_5004507921" evidence="1">
    <location>
        <begin position="24"/>
        <end position="250"/>
    </location>
</feature>
<protein>
    <submittedName>
        <fullName evidence="3">5'-nucleotidase</fullName>
        <ecNumber evidence="3">3.1.3.5</ecNumber>
    </submittedName>
</protein>
<dbReference type="InterPro" id="IPR036907">
    <property type="entry name" value="5'-Nucleotdase_C_sf"/>
</dbReference>
<dbReference type="Proteomes" id="UP000006073">
    <property type="component" value="Unassembled WGS sequence"/>
</dbReference>
<reference evidence="3 4" key="1">
    <citation type="journal article" date="2013" name="Genome Announc.">
        <title>Draft Genome Sequence of Indibacter alkaliphilus Strain LW1T, Isolated from Lonar Lake, a Haloalkaline Lake in the Buldana District of Maharashtra, India.</title>
        <authorList>
            <person name="Singh A."/>
            <person name="Kumar Jangir P."/>
            <person name="Sharma R."/>
            <person name="Singh A."/>
            <person name="Kumar Pinnaka A."/>
            <person name="Shivaji S."/>
        </authorList>
    </citation>
    <scope>NUCLEOTIDE SEQUENCE [LARGE SCALE GENOMIC DNA]</scope>
    <source>
        <strain evidence="4">CCUG 57479 / KCTC 22604 / LW1</strain>
    </source>
</reference>